<evidence type="ECO:0000256" key="1">
    <source>
        <dbReference type="SAM" id="Phobius"/>
    </source>
</evidence>
<dbReference type="KEGG" id="smen:SAMEA4412692_1023"/>
<proteinExistence type="predicted"/>
<organism evidence="2 3">
    <name type="scientific">Streptococcus merionis</name>
    <dbReference type="NCBI Taxonomy" id="400065"/>
    <lineage>
        <taxon>Bacteria</taxon>
        <taxon>Bacillati</taxon>
        <taxon>Bacillota</taxon>
        <taxon>Bacilli</taxon>
        <taxon>Lactobacillales</taxon>
        <taxon>Streptococcaceae</taxon>
        <taxon>Streptococcus</taxon>
    </lineage>
</organism>
<reference evidence="2 3" key="1">
    <citation type="submission" date="2017-06" db="EMBL/GenBank/DDBJ databases">
        <authorList>
            <consortium name="Pathogen Informatics"/>
        </authorList>
    </citation>
    <scope>NUCLEOTIDE SEQUENCE [LARGE SCALE GENOMIC DNA]</scope>
    <source>
        <strain evidence="2 3">NCTC13788</strain>
    </source>
</reference>
<feature type="transmembrane region" description="Helical" evidence="1">
    <location>
        <begin position="31"/>
        <end position="48"/>
    </location>
</feature>
<gene>
    <name evidence="2" type="ORF">SAMEA4412692_01023</name>
</gene>
<feature type="transmembrane region" description="Helical" evidence="1">
    <location>
        <begin position="60"/>
        <end position="82"/>
    </location>
</feature>
<name>A0A239SUE7_9STRE</name>
<evidence type="ECO:0000313" key="2">
    <source>
        <dbReference type="EMBL" id="SNU88364.1"/>
    </source>
</evidence>
<keyword evidence="1" id="KW-0812">Transmembrane</keyword>
<accession>A0A239SUE7</accession>
<feature type="transmembrane region" description="Helical" evidence="1">
    <location>
        <begin position="7"/>
        <end position="25"/>
    </location>
</feature>
<evidence type="ECO:0000313" key="3">
    <source>
        <dbReference type="Proteomes" id="UP000215185"/>
    </source>
</evidence>
<protein>
    <submittedName>
        <fullName evidence="2">Uncharacterized protein</fullName>
    </submittedName>
</protein>
<sequence>MKQTLKPFFILFFLDLIFLLFSGYLRDFFWLYANCSILFCLLWTLYTSSKSTAKMAYTSFFLSILQLSVILLLFVFLMAMYFGT</sequence>
<dbReference type="EMBL" id="LT906439">
    <property type="protein sequence ID" value="SNU88364.1"/>
    <property type="molecule type" value="Genomic_DNA"/>
</dbReference>
<keyword evidence="1" id="KW-0472">Membrane</keyword>
<dbReference type="Proteomes" id="UP000215185">
    <property type="component" value="Chromosome 1"/>
</dbReference>
<keyword evidence="3" id="KW-1185">Reference proteome</keyword>
<keyword evidence="1" id="KW-1133">Transmembrane helix</keyword>
<dbReference type="AlphaFoldDB" id="A0A239SUE7"/>